<dbReference type="RefSeq" id="WP_380942156.1">
    <property type="nucleotide sequence ID" value="NZ_JBHUFC010000025.1"/>
</dbReference>
<gene>
    <name evidence="1" type="ORF">ACFSC3_20085</name>
</gene>
<comment type="caution">
    <text evidence="1">The sequence shown here is derived from an EMBL/GenBank/DDBJ whole genome shotgun (WGS) entry which is preliminary data.</text>
</comment>
<dbReference type="EMBL" id="JBHUFC010000025">
    <property type="protein sequence ID" value="MFD1789863.1"/>
    <property type="molecule type" value="Genomic_DNA"/>
</dbReference>
<organism evidence="1 2">
    <name type="scientific">Sphingomonas floccifaciens</name>
    <dbReference type="NCBI Taxonomy" id="1844115"/>
    <lineage>
        <taxon>Bacteria</taxon>
        <taxon>Pseudomonadati</taxon>
        <taxon>Pseudomonadota</taxon>
        <taxon>Alphaproteobacteria</taxon>
        <taxon>Sphingomonadales</taxon>
        <taxon>Sphingomonadaceae</taxon>
        <taxon>Sphingomonas</taxon>
    </lineage>
</organism>
<evidence type="ECO:0000313" key="2">
    <source>
        <dbReference type="Proteomes" id="UP001597283"/>
    </source>
</evidence>
<name>A0ABW4NJA6_9SPHN</name>
<sequence>MFQPSMIEYDMALSGNASVLVTAHGWRAQQVVVDEIVRSIRNHDVAEAKRWDAIGREVDRMLHGQDDPQQCASPAVVAVCRVAA</sequence>
<accession>A0ABW4NJA6</accession>
<keyword evidence="2" id="KW-1185">Reference proteome</keyword>
<reference evidence="2" key="1">
    <citation type="journal article" date="2019" name="Int. J. Syst. Evol. Microbiol.">
        <title>The Global Catalogue of Microorganisms (GCM) 10K type strain sequencing project: providing services to taxonomists for standard genome sequencing and annotation.</title>
        <authorList>
            <consortium name="The Broad Institute Genomics Platform"/>
            <consortium name="The Broad Institute Genome Sequencing Center for Infectious Disease"/>
            <person name="Wu L."/>
            <person name="Ma J."/>
        </authorList>
    </citation>
    <scope>NUCLEOTIDE SEQUENCE [LARGE SCALE GENOMIC DNA]</scope>
    <source>
        <strain evidence="2">Q85</strain>
    </source>
</reference>
<protein>
    <submittedName>
        <fullName evidence="1">Uncharacterized protein</fullName>
    </submittedName>
</protein>
<proteinExistence type="predicted"/>
<dbReference type="Proteomes" id="UP001597283">
    <property type="component" value="Unassembled WGS sequence"/>
</dbReference>
<evidence type="ECO:0000313" key="1">
    <source>
        <dbReference type="EMBL" id="MFD1789863.1"/>
    </source>
</evidence>